<evidence type="ECO:0000313" key="2">
    <source>
        <dbReference type="Proteomes" id="UP000247346"/>
    </source>
</evidence>
<proteinExistence type="predicted"/>
<dbReference type="EMBL" id="MDEK01000003">
    <property type="protein sequence ID" value="PPU84325.1"/>
    <property type="molecule type" value="Genomic_DNA"/>
</dbReference>
<protein>
    <submittedName>
        <fullName evidence="1">Uncharacterized protein</fullName>
    </submittedName>
</protein>
<sequence>MARLRCDFDLLLQGLSAALLDAQRRCRARHERALRACFGAAETVQVVTEEAEPPALQIPLWELRAWQLPQIGELALSFDVELEVVEMPDEAPRLLLQVSPRRPRRPGHRLQILFRGTHTPVGEVLFDGQQLKLWHLSEPATPHDPDQETAHA</sequence>
<dbReference type="AlphaFoldDB" id="A0A2P5Z7I9"/>
<evidence type="ECO:0000313" key="1">
    <source>
        <dbReference type="EMBL" id="PPU84325.1"/>
    </source>
</evidence>
<gene>
    <name evidence="1" type="ORF">XsacCFBP4641_04475</name>
</gene>
<accession>A0A2P5Z7I9</accession>
<organism evidence="1 2">
    <name type="scientific">Xanthomonas sacchari</name>
    <dbReference type="NCBI Taxonomy" id="56458"/>
    <lineage>
        <taxon>Bacteria</taxon>
        <taxon>Pseudomonadati</taxon>
        <taxon>Pseudomonadota</taxon>
        <taxon>Gammaproteobacteria</taxon>
        <taxon>Lysobacterales</taxon>
        <taxon>Lysobacteraceae</taxon>
        <taxon>Xanthomonas</taxon>
    </lineage>
</organism>
<dbReference type="OrthoDB" id="6008708at2"/>
<dbReference type="Proteomes" id="UP000247346">
    <property type="component" value="Unassembled WGS sequence"/>
</dbReference>
<comment type="caution">
    <text evidence="1">The sequence shown here is derived from an EMBL/GenBank/DDBJ whole genome shotgun (WGS) entry which is preliminary data.</text>
</comment>
<name>A0A2P5Z7I9_9XANT</name>
<reference evidence="1 2" key="1">
    <citation type="submission" date="2016-08" db="EMBL/GenBank/DDBJ databases">
        <authorList>
            <person name="Seilhamer J.J."/>
        </authorList>
    </citation>
    <scope>NUCLEOTIDE SEQUENCE [LARGE SCALE GENOMIC DNA]</scope>
    <source>
        <strain evidence="1 2">CFBP4641</strain>
    </source>
</reference>
<dbReference type="GeneID" id="93879402"/>
<dbReference type="RefSeq" id="WP_010342519.1">
    <property type="nucleotide sequence ID" value="NZ_CP132343.1"/>
</dbReference>